<reference evidence="2 3" key="1">
    <citation type="submission" date="2022-04" db="EMBL/GenBank/DDBJ databases">
        <title>Complete genome of Methanothermobacter tenebrarum strain RMAS.</title>
        <authorList>
            <person name="Nakamura K."/>
            <person name="Oshima K."/>
            <person name="Hattori M."/>
            <person name="Kamagata Y."/>
            <person name="Takamizawa K."/>
        </authorList>
    </citation>
    <scope>NUCLEOTIDE SEQUENCE [LARGE SCALE GENOMIC DNA]</scope>
    <source>
        <strain evidence="2 3">RMAS</strain>
    </source>
</reference>
<dbReference type="InterPro" id="IPR036974">
    <property type="entry name" value="PUA_sf"/>
</dbReference>
<dbReference type="Pfam" id="PF01472">
    <property type="entry name" value="PUA"/>
    <property type="match status" value="1"/>
</dbReference>
<sequence>MKRRYHLKKREVKRIKEGLADYSGLIPEKAIIEFLEVEPYPLVLVDGEPLVMLVNKRPFPTLKGALKTSIKSNRVVVDMGAVKFLVKGADVMSPGIVDADPRIEKGDLVIVVDEKYKKPITIGISLIDGPSMVRNRKGKAIKNIHYIGDKIWNLEV</sequence>
<dbReference type="PANTHER" id="PTHR22798">
    <property type="entry name" value="MCT-1 PROTEIN"/>
    <property type="match status" value="1"/>
</dbReference>
<evidence type="ECO:0000313" key="3">
    <source>
        <dbReference type="Proteomes" id="UP000831817"/>
    </source>
</evidence>
<dbReference type="PROSITE" id="PS50890">
    <property type="entry name" value="PUA"/>
    <property type="match status" value="1"/>
</dbReference>
<proteinExistence type="predicted"/>
<dbReference type="NCBIfam" id="NF011153">
    <property type="entry name" value="PRK14560.1-4"/>
    <property type="match status" value="1"/>
</dbReference>
<dbReference type="EMBL" id="AP025698">
    <property type="protein sequence ID" value="BDH79247.1"/>
    <property type="molecule type" value="Genomic_DNA"/>
</dbReference>
<dbReference type="PIRSF" id="PIRSF005067">
    <property type="entry name" value="Tma_RNA-bind_prd"/>
    <property type="match status" value="1"/>
</dbReference>
<accession>A0ABM7YB26</accession>
<dbReference type="Gene3D" id="2.30.130.10">
    <property type="entry name" value="PUA domain"/>
    <property type="match status" value="1"/>
</dbReference>
<dbReference type="Gene3D" id="3.10.450.120">
    <property type="entry name" value="Pre-PUA domain, domain 1"/>
    <property type="match status" value="1"/>
</dbReference>
<dbReference type="NCBIfam" id="TIGR00451">
    <property type="entry name" value="unchar_dom_2"/>
    <property type="match status" value="1"/>
</dbReference>
<name>A0ABM7YB26_9EURY</name>
<evidence type="ECO:0000259" key="1">
    <source>
        <dbReference type="SMART" id="SM00359"/>
    </source>
</evidence>
<dbReference type="SUPFAM" id="SSF88697">
    <property type="entry name" value="PUA domain-like"/>
    <property type="match status" value="1"/>
</dbReference>
<feature type="domain" description="PUA" evidence="1">
    <location>
        <begin position="73"/>
        <end position="148"/>
    </location>
</feature>
<dbReference type="Proteomes" id="UP000831817">
    <property type="component" value="Chromosome"/>
</dbReference>
<organism evidence="2 3">
    <name type="scientific">Methanothermobacter tenebrarum</name>
    <dbReference type="NCBI Taxonomy" id="680118"/>
    <lineage>
        <taxon>Archaea</taxon>
        <taxon>Methanobacteriati</taxon>
        <taxon>Methanobacteriota</taxon>
        <taxon>Methanomada group</taxon>
        <taxon>Methanobacteria</taxon>
        <taxon>Methanobacteriales</taxon>
        <taxon>Methanobacteriaceae</taxon>
        <taxon>Methanothermobacter</taxon>
    </lineage>
</organism>
<gene>
    <name evidence="2" type="ORF">MTTB_06260</name>
</gene>
<dbReference type="InterPro" id="IPR002478">
    <property type="entry name" value="PUA"/>
</dbReference>
<dbReference type="PANTHER" id="PTHR22798:SF0">
    <property type="entry name" value="MALIGNANT T-CELL-AMPLIFIED SEQUENCE 1"/>
    <property type="match status" value="1"/>
</dbReference>
<dbReference type="NCBIfam" id="TIGR03684">
    <property type="entry name" value="arCOG00985"/>
    <property type="match status" value="1"/>
</dbReference>
<dbReference type="InterPro" id="IPR015266">
    <property type="entry name" value="DUF1947"/>
</dbReference>
<dbReference type="SMART" id="SM00359">
    <property type="entry name" value="PUA"/>
    <property type="match status" value="1"/>
</dbReference>
<dbReference type="InterPro" id="IPR015947">
    <property type="entry name" value="PUA-like_sf"/>
</dbReference>
<evidence type="ECO:0000313" key="2">
    <source>
        <dbReference type="EMBL" id="BDH79247.1"/>
    </source>
</evidence>
<dbReference type="CDD" id="cd21154">
    <property type="entry name" value="PUA_MJ1432-like"/>
    <property type="match status" value="1"/>
</dbReference>
<protein>
    <submittedName>
        <fullName evidence="2">RNA-binding protein</fullName>
    </submittedName>
</protein>
<dbReference type="Pfam" id="PF09183">
    <property type="entry name" value="DUF1947"/>
    <property type="match status" value="1"/>
</dbReference>
<dbReference type="InterPro" id="IPR004521">
    <property type="entry name" value="Uncharacterised_CHP00451"/>
</dbReference>
<keyword evidence="3" id="KW-1185">Reference proteome</keyword>
<dbReference type="InterPro" id="IPR022430">
    <property type="entry name" value="CHP03684"/>
</dbReference>
<dbReference type="InterPro" id="IPR016437">
    <property type="entry name" value="MCT-1/Tma20"/>
</dbReference>